<dbReference type="InterPro" id="IPR045260">
    <property type="entry name" value="Sec12-like"/>
</dbReference>
<dbReference type="SUPFAM" id="SSF50998">
    <property type="entry name" value="Quinoprotein alcohol dehydrogenase-like"/>
    <property type="match status" value="1"/>
</dbReference>
<dbReference type="InterPro" id="IPR011047">
    <property type="entry name" value="Quinoprotein_ADH-like_sf"/>
</dbReference>
<dbReference type="InterPro" id="IPR015943">
    <property type="entry name" value="WD40/YVTN_repeat-like_dom_sf"/>
</dbReference>
<dbReference type="PANTHER" id="PTHR23284:SF0">
    <property type="entry name" value="PROLACTIN REGULATORY ELEMENT-BINDING PROTEIN"/>
    <property type="match status" value="1"/>
</dbReference>
<evidence type="ECO:0000256" key="6">
    <source>
        <dbReference type="ARBA" id="ARBA00022892"/>
    </source>
</evidence>
<dbReference type="AlphaFoldDB" id="A0AAI8Z698"/>
<keyword evidence="13" id="KW-1185">Reference proteome</keyword>
<comment type="function">
    <text evidence="10">Guanine nucleotide-exchange factor (GEF) required for the formation or budding of transport vesicles from the ER.</text>
</comment>
<evidence type="ECO:0000256" key="8">
    <source>
        <dbReference type="ARBA" id="ARBA00022989"/>
    </source>
</evidence>
<reference evidence="12" key="1">
    <citation type="submission" date="2023-11" db="EMBL/GenBank/DDBJ databases">
        <authorList>
            <person name="Alioto T."/>
            <person name="Alioto T."/>
            <person name="Gomez Garrido J."/>
        </authorList>
    </citation>
    <scope>NUCLEOTIDE SEQUENCE</scope>
</reference>
<dbReference type="GO" id="GO:0015031">
    <property type="term" value="P:protein transport"/>
    <property type="evidence" value="ECO:0007669"/>
    <property type="project" value="UniProtKB-KW"/>
</dbReference>
<evidence type="ECO:0000313" key="12">
    <source>
        <dbReference type="EMBL" id="CAK4033146.1"/>
    </source>
</evidence>
<dbReference type="GO" id="GO:0005085">
    <property type="term" value="F:guanyl-nucleotide exchange factor activity"/>
    <property type="evidence" value="ECO:0007669"/>
    <property type="project" value="InterPro"/>
</dbReference>
<comment type="subcellular location">
    <subcellularLocation>
        <location evidence="10">Endoplasmic reticulum membrane</location>
        <topology evidence="10">Single-pass type II membrane protein</topology>
    </subcellularLocation>
    <subcellularLocation>
        <location evidence="10">Golgi apparatus membrane</location>
        <topology evidence="10">Single-pass type II membrane protein</topology>
    </subcellularLocation>
</comment>
<dbReference type="Proteomes" id="UP001296104">
    <property type="component" value="Unassembled WGS sequence"/>
</dbReference>
<dbReference type="EMBL" id="CAVMBE010000078">
    <property type="protein sequence ID" value="CAK4033146.1"/>
    <property type="molecule type" value="Genomic_DNA"/>
</dbReference>
<dbReference type="GO" id="GO:0003400">
    <property type="term" value="P:regulation of COPII vesicle coating"/>
    <property type="evidence" value="ECO:0007669"/>
    <property type="project" value="UniProtKB-UniRule"/>
</dbReference>
<dbReference type="Gene3D" id="2.130.10.10">
    <property type="entry name" value="YVTN repeat-like/Quinoprotein amine dehydrogenase"/>
    <property type="match status" value="1"/>
</dbReference>
<keyword evidence="9" id="KW-0472">Membrane</keyword>
<feature type="region of interest" description="Disordered" evidence="11">
    <location>
        <begin position="98"/>
        <end position="143"/>
    </location>
</feature>
<evidence type="ECO:0000256" key="7">
    <source>
        <dbReference type="ARBA" id="ARBA00022927"/>
    </source>
</evidence>
<evidence type="ECO:0000256" key="11">
    <source>
        <dbReference type="SAM" id="MobiDB-lite"/>
    </source>
</evidence>
<organism evidence="12 13">
    <name type="scientific">Lecanosticta acicola</name>
    <dbReference type="NCBI Taxonomy" id="111012"/>
    <lineage>
        <taxon>Eukaryota</taxon>
        <taxon>Fungi</taxon>
        <taxon>Dikarya</taxon>
        <taxon>Ascomycota</taxon>
        <taxon>Pezizomycotina</taxon>
        <taxon>Dothideomycetes</taxon>
        <taxon>Dothideomycetidae</taxon>
        <taxon>Mycosphaerellales</taxon>
        <taxon>Mycosphaerellaceae</taxon>
        <taxon>Lecanosticta</taxon>
    </lineage>
</organism>
<keyword evidence="4 10" id="KW-0677">Repeat</keyword>
<dbReference type="PANTHER" id="PTHR23284">
    <property type="entry name" value="PROLACTIN REGULATORY ELEMENT BINDING PROTEIN"/>
    <property type="match status" value="1"/>
</dbReference>
<keyword evidence="1 10" id="KW-0813">Transport</keyword>
<dbReference type="GO" id="GO:0005789">
    <property type="term" value="C:endoplasmic reticulum membrane"/>
    <property type="evidence" value="ECO:0007669"/>
    <property type="project" value="UniProtKB-SubCell"/>
</dbReference>
<dbReference type="GO" id="GO:0000139">
    <property type="term" value="C:Golgi membrane"/>
    <property type="evidence" value="ECO:0007669"/>
    <property type="project" value="UniProtKB-SubCell"/>
</dbReference>
<comment type="caution">
    <text evidence="12">The sequence shown here is derived from an EMBL/GenBank/DDBJ whole genome shotgun (WGS) entry which is preliminary data.</text>
</comment>
<proteinExistence type="inferred from homology"/>
<dbReference type="GO" id="GO:0006888">
    <property type="term" value="P:endoplasmic reticulum to Golgi vesicle-mediated transport"/>
    <property type="evidence" value="ECO:0007669"/>
    <property type="project" value="UniProtKB-UniRule"/>
</dbReference>
<name>A0AAI8Z698_9PEZI</name>
<evidence type="ECO:0000256" key="2">
    <source>
        <dbReference type="ARBA" id="ARBA00022574"/>
    </source>
</evidence>
<keyword evidence="5 10" id="KW-0256">Endoplasmic reticulum</keyword>
<keyword evidence="7 10" id="KW-0653">Protein transport</keyword>
<evidence type="ECO:0000256" key="10">
    <source>
        <dbReference type="RuleBase" id="RU369019"/>
    </source>
</evidence>
<keyword evidence="6" id="KW-0931">ER-Golgi transport</keyword>
<accession>A0AAI8Z698</accession>
<keyword evidence="8" id="KW-1133">Transmembrane helix</keyword>
<evidence type="ECO:0000256" key="9">
    <source>
        <dbReference type="ARBA" id="ARBA00023136"/>
    </source>
</evidence>
<evidence type="ECO:0000256" key="5">
    <source>
        <dbReference type="ARBA" id="ARBA00022824"/>
    </source>
</evidence>
<sequence>MPVMMKSEVSYAKHTLPYPVFAAEFDPYNRGYLVVAGGGGEGRSGVPNKISVLDVNNRASIEPALEIDLSREEDSVSSIASLATKDGLVTFAGINSSQQEQDAGNNEHLRSFSIRYPPRKKQKMEDASSEEKGEIKSLGRRSLFKTSTAPKKETYQRLLRLSPVQKRDTPGKRIGAVASSLGEENEVIVFNATTALPDAGDIITKATLPPKQEAGDLDIIQTVENEFSVAYCDDHALYEQTIKYDFDKKKAEKRPSNPRRFFHMQDPDSFTDVKGRARFRCLRFLNAENVIALVNRPKKSGAELRVYHLYPTGPGLSMSHKTLPRRITQVAANGLDVCALDADRDGNEQFVVAVAGQDSSIEIFTLDYNSTTATFSSFKAYLTLRDVHPAGITKVTWCSFHSPPRAPNSNDLATTGPNGEPVVPTGPPKHPGPQYIRLASTSFGNTVVVDTFPLSPLEPQKRESRYILSHPGDERIWKWAYIIVISFVVLVTAFLFQSFAQGFGTDVGPFSYLPQNVRDFLDAPVAAAYQRGRDRVTKITSSTPAAATSTSTAGNLRDAVAEHQPTPEDAQATAVVVRDVPEGDGIEVHVHPEKAKYLAKDVHAKHWHELEDHQKAHWKAKLVQAGQWAEDEGESVLKGVLWSTYAGVVGQVGGEIMREL</sequence>
<gene>
    <name evidence="12" type="ORF">LECACI_7A008304</name>
</gene>
<comment type="similarity">
    <text evidence="10">Belongs to the WD repeat SEC12 family.</text>
</comment>
<keyword evidence="2 10" id="KW-0853">WD repeat</keyword>
<evidence type="ECO:0000256" key="1">
    <source>
        <dbReference type="ARBA" id="ARBA00022448"/>
    </source>
</evidence>
<evidence type="ECO:0000256" key="4">
    <source>
        <dbReference type="ARBA" id="ARBA00022737"/>
    </source>
</evidence>
<keyword evidence="3" id="KW-0812">Transmembrane</keyword>
<evidence type="ECO:0000313" key="13">
    <source>
        <dbReference type="Proteomes" id="UP001296104"/>
    </source>
</evidence>
<feature type="compositionally biased region" description="Basic and acidic residues" evidence="11">
    <location>
        <begin position="123"/>
        <end position="137"/>
    </location>
</feature>
<evidence type="ECO:0000256" key="3">
    <source>
        <dbReference type="ARBA" id="ARBA00022692"/>
    </source>
</evidence>
<protein>
    <recommendedName>
        <fullName evidence="10">Guanine nucleotide-exchange factor SEC12</fullName>
    </recommendedName>
</protein>